<dbReference type="GO" id="GO:0006508">
    <property type="term" value="P:proteolysis"/>
    <property type="evidence" value="ECO:0007669"/>
    <property type="project" value="UniProtKB-KW"/>
</dbReference>
<dbReference type="NCBIfam" id="TIGR00706">
    <property type="entry name" value="SppA_dom"/>
    <property type="match status" value="1"/>
</dbReference>
<feature type="domain" description="Peptidase S49" evidence="6">
    <location>
        <begin position="112"/>
        <end position="262"/>
    </location>
</feature>
<dbReference type="EMBL" id="RFLX01000001">
    <property type="protein sequence ID" value="RMI27041.1"/>
    <property type="molecule type" value="Genomic_DNA"/>
</dbReference>
<reference evidence="7 10" key="1">
    <citation type="submission" date="2018-09" db="EMBL/GenBank/DDBJ databases">
        <title>Roseomonas sp. nov., isolated from feces of Tibetan antelopes in the Qinghai-Tibet plateau, China.</title>
        <authorList>
            <person name="Tian Z."/>
        </authorList>
    </citation>
    <scope>NUCLEOTIDE SEQUENCE [LARGE SCALE GENOMIC DNA]</scope>
    <source>
        <strain evidence="8 9">Z23</strain>
        <strain evidence="7 10">Z24</strain>
    </source>
</reference>
<dbReference type="EMBL" id="RAQU01000106">
    <property type="protein sequence ID" value="RKK03074.1"/>
    <property type="molecule type" value="Genomic_DNA"/>
</dbReference>
<evidence type="ECO:0000256" key="3">
    <source>
        <dbReference type="ARBA" id="ARBA00022801"/>
    </source>
</evidence>
<dbReference type="Gene3D" id="6.20.330.10">
    <property type="match status" value="1"/>
</dbReference>
<feature type="transmembrane region" description="Helical" evidence="5">
    <location>
        <begin position="26"/>
        <end position="44"/>
    </location>
</feature>
<gene>
    <name evidence="7" type="primary">sppA</name>
    <name evidence="7" type="ORF">D6Z83_16370</name>
    <name evidence="8" type="ORF">EBE87_01270</name>
</gene>
<evidence type="ECO:0000313" key="9">
    <source>
        <dbReference type="Proteomes" id="UP000274097"/>
    </source>
</evidence>
<dbReference type="Proteomes" id="UP000278036">
    <property type="component" value="Unassembled WGS sequence"/>
</dbReference>
<accession>A0A3A9JHL4</accession>
<sequence>MDAISMSASLQSDLLVDRRRLKRQLLGWRVAAVALGALAAFVAFRGGAEGLSGRAHLARLKVEGAITDDPRVAEALDAAARDASVKGLILSIDSPGGSVGGGESLHAAVARFREKKPVVAVMRGTAASAAFMAAMPAERIFARESTVTGSIGVLMQSFDVSELLGHLGVRPETITSGPLKAQPSPFQPLSPEGRTVMQGVISDLQNQFMGMVAKGRHMTLEEVRPLADGRVYTGRQALALKLVDAIGGEAEARAWLESDKQIPATTPVRDLDPRDLSERTFGFALRGLTKSVVSEWLAVDGVRAVWQPGP</sequence>
<dbReference type="InterPro" id="IPR002142">
    <property type="entry name" value="Peptidase_S49"/>
</dbReference>
<keyword evidence="5" id="KW-0812">Transmembrane</keyword>
<comment type="caution">
    <text evidence="7">The sequence shown here is derived from an EMBL/GenBank/DDBJ whole genome shotgun (WGS) entry which is preliminary data.</text>
</comment>
<keyword evidence="5" id="KW-1133">Transmembrane helix</keyword>
<dbReference type="InParanoid" id="A0A3A9JHL4"/>
<evidence type="ECO:0000256" key="2">
    <source>
        <dbReference type="ARBA" id="ARBA00022670"/>
    </source>
</evidence>
<protein>
    <submittedName>
        <fullName evidence="7">Signal peptide peptidase SppA</fullName>
    </submittedName>
</protein>
<evidence type="ECO:0000313" key="7">
    <source>
        <dbReference type="EMBL" id="RKK03074.1"/>
    </source>
</evidence>
<dbReference type="InterPro" id="IPR047272">
    <property type="entry name" value="S49_SppA_C"/>
</dbReference>
<dbReference type="Pfam" id="PF01343">
    <property type="entry name" value="Peptidase_S49"/>
    <property type="match status" value="1"/>
</dbReference>
<dbReference type="CDD" id="cd07023">
    <property type="entry name" value="S49_Sppa_N_C"/>
    <property type="match status" value="1"/>
</dbReference>
<dbReference type="SUPFAM" id="SSF52096">
    <property type="entry name" value="ClpP/crotonase"/>
    <property type="match status" value="1"/>
</dbReference>
<keyword evidence="2" id="KW-0645">Protease</keyword>
<evidence type="ECO:0000313" key="8">
    <source>
        <dbReference type="EMBL" id="RMI27041.1"/>
    </source>
</evidence>
<evidence type="ECO:0000256" key="5">
    <source>
        <dbReference type="SAM" id="Phobius"/>
    </source>
</evidence>
<keyword evidence="4" id="KW-0720">Serine protease</keyword>
<dbReference type="GO" id="GO:0008236">
    <property type="term" value="F:serine-type peptidase activity"/>
    <property type="evidence" value="ECO:0007669"/>
    <property type="project" value="UniProtKB-KW"/>
</dbReference>
<dbReference type="Gene3D" id="3.90.226.10">
    <property type="entry name" value="2-enoyl-CoA Hydratase, Chain A, domain 1"/>
    <property type="match status" value="1"/>
</dbReference>
<keyword evidence="3" id="KW-0378">Hydrolase</keyword>
<dbReference type="InterPro" id="IPR029045">
    <property type="entry name" value="ClpP/crotonase-like_dom_sf"/>
</dbReference>
<dbReference type="PANTHER" id="PTHR42987">
    <property type="entry name" value="PEPTIDASE S49"/>
    <property type="match status" value="1"/>
</dbReference>
<organism evidence="7 10">
    <name type="scientific">Teichococcus wenyumeiae</name>
    <dbReference type="NCBI Taxonomy" id="2478470"/>
    <lineage>
        <taxon>Bacteria</taxon>
        <taxon>Pseudomonadati</taxon>
        <taxon>Pseudomonadota</taxon>
        <taxon>Alphaproteobacteria</taxon>
        <taxon>Acetobacterales</taxon>
        <taxon>Roseomonadaceae</taxon>
        <taxon>Roseomonas</taxon>
    </lineage>
</organism>
<keyword evidence="5" id="KW-0472">Membrane</keyword>
<dbReference type="AlphaFoldDB" id="A0A3A9JHL4"/>
<dbReference type="OrthoDB" id="9764363at2"/>
<name>A0A3A9JHL4_9PROT</name>
<evidence type="ECO:0000313" key="10">
    <source>
        <dbReference type="Proteomes" id="UP000278036"/>
    </source>
</evidence>
<proteinExistence type="inferred from homology"/>
<dbReference type="PANTHER" id="PTHR42987:SF6">
    <property type="entry name" value="PROTEINASE IV"/>
    <property type="match status" value="1"/>
</dbReference>
<keyword evidence="9" id="KW-1185">Reference proteome</keyword>
<evidence type="ECO:0000256" key="4">
    <source>
        <dbReference type="ARBA" id="ARBA00022825"/>
    </source>
</evidence>
<evidence type="ECO:0000256" key="1">
    <source>
        <dbReference type="ARBA" id="ARBA00008683"/>
    </source>
</evidence>
<dbReference type="InterPro" id="IPR004635">
    <property type="entry name" value="Pept_S49_SppA"/>
</dbReference>
<evidence type="ECO:0000259" key="6">
    <source>
        <dbReference type="Pfam" id="PF01343"/>
    </source>
</evidence>
<comment type="similarity">
    <text evidence="1">Belongs to the peptidase S49 family.</text>
</comment>
<dbReference type="FunCoup" id="A0A3A9JHL4">
    <property type="interactions" value="118"/>
</dbReference>
<dbReference type="Proteomes" id="UP000274097">
    <property type="component" value="Unassembled WGS sequence"/>
</dbReference>